<gene>
    <name evidence="2" type="ORF">KOI35_32710</name>
</gene>
<protein>
    <recommendedName>
        <fullName evidence="4">DUF4240 domain-containing protein</fullName>
    </recommendedName>
</protein>
<keyword evidence="3" id="KW-1185">Reference proteome</keyword>
<evidence type="ECO:0000313" key="3">
    <source>
        <dbReference type="Proteomes" id="UP001519654"/>
    </source>
</evidence>
<dbReference type="Proteomes" id="UP001519654">
    <property type="component" value="Unassembled WGS sequence"/>
</dbReference>
<evidence type="ECO:0000256" key="1">
    <source>
        <dbReference type="SAM" id="MobiDB-lite"/>
    </source>
</evidence>
<evidence type="ECO:0000313" key="2">
    <source>
        <dbReference type="EMBL" id="MBU2668284.1"/>
    </source>
</evidence>
<feature type="region of interest" description="Disordered" evidence="1">
    <location>
        <begin position="1"/>
        <end position="24"/>
    </location>
</feature>
<name>A0ABS5YZZ9_9ACTN</name>
<sequence length="421" mass="45928">MPVSRKRKSKKTANQHQLLARKARQDRQVQNVLAEAERGRVRRAALAGPSAGALIAELTAYGRESGGPALEDEFCARLGPLLREWDQRPRNEYAGPGDFALALVRAARAGVERSLRSGEDPLAVWRVLDMIIEILPAASLEEVSELLPDLNEWPGDVEPPELPVPASLIGRVSWARDRYGSRFAVTAGFAASGGPVRWYLWDIDACTMSPLTVRSGYYDSPEQALAAWQSGAGLTSTGDARWTEVDDRSLLEDLMPGADNLSILGGESADQFAEFYRSRRLAEVVLDVGMKSKPRPSRSAQPGPAEFAQWHRERATGPVPEDLDEVADALADVWGCEVPALYQCCSPHRVAFVATTAGAEFGADYAPRVIELLPSWVAWLADRSGLAEDLTARALVYASGRPHPALGTDERTLDYQAIVIE</sequence>
<accession>A0ABS5YZZ9</accession>
<evidence type="ECO:0008006" key="4">
    <source>
        <dbReference type="Google" id="ProtNLM"/>
    </source>
</evidence>
<dbReference type="RefSeq" id="WP_215792550.1">
    <property type="nucleotide sequence ID" value="NZ_JAHKKG010000011.1"/>
</dbReference>
<dbReference type="EMBL" id="JAHKKG010000011">
    <property type="protein sequence ID" value="MBU2668284.1"/>
    <property type="molecule type" value="Genomic_DNA"/>
</dbReference>
<comment type="caution">
    <text evidence="2">The sequence shown here is derived from an EMBL/GenBank/DDBJ whole genome shotgun (WGS) entry which is preliminary data.</text>
</comment>
<proteinExistence type="predicted"/>
<organism evidence="2 3">
    <name type="scientific">Paractinoplanes bogorensis</name>
    <dbReference type="NCBI Taxonomy" id="1610840"/>
    <lineage>
        <taxon>Bacteria</taxon>
        <taxon>Bacillati</taxon>
        <taxon>Actinomycetota</taxon>
        <taxon>Actinomycetes</taxon>
        <taxon>Micromonosporales</taxon>
        <taxon>Micromonosporaceae</taxon>
        <taxon>Paractinoplanes</taxon>
    </lineage>
</organism>
<reference evidence="2 3" key="1">
    <citation type="submission" date="2021-06" db="EMBL/GenBank/DDBJ databases">
        <title>Actinoplanes lichenicola sp. nov., and Actinoplanes ovalisporus sp. nov., isolated from lichen in Thailand.</title>
        <authorList>
            <person name="Saeng-In P."/>
            <person name="Kanchanasin P."/>
            <person name="Yuki M."/>
            <person name="Kudo T."/>
            <person name="Ohkuma M."/>
            <person name="Phongsopitanun W."/>
            <person name="Tanasupawat S."/>
        </authorList>
    </citation>
    <scope>NUCLEOTIDE SEQUENCE [LARGE SCALE GENOMIC DNA]</scope>
    <source>
        <strain evidence="2 3">NBRC 110975</strain>
    </source>
</reference>